<feature type="compositionally biased region" description="Basic and acidic residues" evidence="1">
    <location>
        <begin position="1"/>
        <end position="22"/>
    </location>
</feature>
<dbReference type="Proteomes" id="UP000233551">
    <property type="component" value="Unassembled WGS sequence"/>
</dbReference>
<dbReference type="AlphaFoldDB" id="A0A2I0KRB4"/>
<sequence>MKKEEVFWEPDGRHHHFPERSLSDAGPSVISPKAVMVGISSPSPYGQHSLSSLEKIERNDYGARGGSLDAVSVGEVADEQRAAGDLAWGSGGLHRIPPGFLGLDSDIYLNNKF</sequence>
<feature type="region of interest" description="Disordered" evidence="1">
    <location>
        <begin position="1"/>
        <end position="25"/>
    </location>
</feature>
<evidence type="ECO:0000313" key="3">
    <source>
        <dbReference type="Proteomes" id="UP000233551"/>
    </source>
</evidence>
<organism evidence="2 3">
    <name type="scientific">Punica granatum</name>
    <name type="common">Pomegranate</name>
    <dbReference type="NCBI Taxonomy" id="22663"/>
    <lineage>
        <taxon>Eukaryota</taxon>
        <taxon>Viridiplantae</taxon>
        <taxon>Streptophyta</taxon>
        <taxon>Embryophyta</taxon>
        <taxon>Tracheophyta</taxon>
        <taxon>Spermatophyta</taxon>
        <taxon>Magnoliopsida</taxon>
        <taxon>eudicotyledons</taxon>
        <taxon>Gunneridae</taxon>
        <taxon>Pentapetalae</taxon>
        <taxon>rosids</taxon>
        <taxon>malvids</taxon>
        <taxon>Myrtales</taxon>
        <taxon>Lythraceae</taxon>
        <taxon>Punica</taxon>
    </lineage>
</organism>
<accession>A0A2I0KRB4</accession>
<reference evidence="2 3" key="1">
    <citation type="submission" date="2017-11" db="EMBL/GenBank/DDBJ databases">
        <title>De-novo sequencing of pomegranate (Punica granatum L.) genome.</title>
        <authorList>
            <person name="Akparov Z."/>
            <person name="Amiraslanov A."/>
            <person name="Hajiyeva S."/>
            <person name="Abbasov M."/>
            <person name="Kaur K."/>
            <person name="Hamwieh A."/>
            <person name="Solovyev V."/>
            <person name="Salamov A."/>
            <person name="Braich B."/>
            <person name="Kosarev P."/>
            <person name="Mahmoud A."/>
            <person name="Hajiyev E."/>
            <person name="Babayeva S."/>
            <person name="Izzatullayeva V."/>
            <person name="Mammadov A."/>
            <person name="Mammadov A."/>
            <person name="Sharifova S."/>
            <person name="Ojaghi J."/>
            <person name="Eynullazada K."/>
            <person name="Bayramov B."/>
            <person name="Abdulazimova A."/>
            <person name="Shahmuradov I."/>
        </authorList>
    </citation>
    <scope>NUCLEOTIDE SEQUENCE [LARGE SCALE GENOMIC DNA]</scope>
    <source>
        <strain evidence="3">cv. AG2017</strain>
        <tissue evidence="2">Leaf</tissue>
    </source>
</reference>
<dbReference type="EMBL" id="PGOL01000410">
    <property type="protein sequence ID" value="PKI71038.1"/>
    <property type="molecule type" value="Genomic_DNA"/>
</dbReference>
<comment type="caution">
    <text evidence="2">The sequence shown here is derived from an EMBL/GenBank/DDBJ whole genome shotgun (WGS) entry which is preliminary data.</text>
</comment>
<evidence type="ECO:0000313" key="2">
    <source>
        <dbReference type="EMBL" id="PKI71038.1"/>
    </source>
</evidence>
<protein>
    <submittedName>
        <fullName evidence="2">Uncharacterized protein</fullName>
    </submittedName>
</protein>
<evidence type="ECO:0000256" key="1">
    <source>
        <dbReference type="SAM" id="MobiDB-lite"/>
    </source>
</evidence>
<gene>
    <name evidence="2" type="ORF">CRG98_008619</name>
</gene>
<name>A0A2I0KRB4_PUNGR</name>
<keyword evidence="3" id="KW-1185">Reference proteome</keyword>
<proteinExistence type="predicted"/>